<dbReference type="PANTHER" id="PTHR21104:SF1">
    <property type="entry name" value="FIBRONECTIN TYPE III DOMAIN-CONTAINING PROTEIN"/>
    <property type="match status" value="1"/>
</dbReference>
<evidence type="ECO:0000313" key="5">
    <source>
        <dbReference type="Proteomes" id="UP001497623"/>
    </source>
</evidence>
<feature type="non-terminal residue" evidence="4">
    <location>
        <position position="1"/>
    </location>
</feature>
<name>A0AAV2PIH7_MEGNR</name>
<dbReference type="EMBL" id="CAXKWB010000130">
    <property type="protein sequence ID" value="CAL4059440.1"/>
    <property type="molecule type" value="Genomic_DNA"/>
</dbReference>
<feature type="domain" description="Fibronectin type III" evidence="3">
    <location>
        <begin position="45"/>
        <end position="100"/>
    </location>
</feature>
<keyword evidence="2" id="KW-0812">Transmembrane</keyword>
<keyword evidence="2" id="KW-1133">Transmembrane helix</keyword>
<feature type="transmembrane region" description="Helical" evidence="2">
    <location>
        <begin position="50"/>
        <end position="68"/>
    </location>
</feature>
<keyword evidence="2" id="KW-0472">Membrane</keyword>
<dbReference type="Pfam" id="PF16066">
    <property type="entry name" value="DUF4808"/>
    <property type="match status" value="1"/>
</dbReference>
<evidence type="ECO:0000259" key="3">
    <source>
        <dbReference type="Pfam" id="PF16066"/>
    </source>
</evidence>
<sequence length="146" mass="16275">GTSSSVTLESVQAERVYELNLTTNAGPDVANVFFRLSESRVVPLVRAEEVSLVVLVLMLWALAIILFVHRWGKIRMLEPYQPEYKALDHAPNCPLAPTTPAPKPLRPHGLLHHPMPRKSSSLCFTPSMLRPQSPSSSPVKELKKQM</sequence>
<dbReference type="Proteomes" id="UP001497623">
    <property type="component" value="Unassembled WGS sequence"/>
</dbReference>
<protein>
    <recommendedName>
        <fullName evidence="3">Fibronectin type III domain-containing protein</fullName>
    </recommendedName>
</protein>
<feature type="region of interest" description="Disordered" evidence="1">
    <location>
        <begin position="126"/>
        <end position="146"/>
    </location>
</feature>
<dbReference type="PANTHER" id="PTHR21104">
    <property type="entry name" value="FIBRONECTIN TYPE III DOMAIN-CONTAINING PROTEIN"/>
    <property type="match status" value="1"/>
</dbReference>
<evidence type="ECO:0000313" key="4">
    <source>
        <dbReference type="EMBL" id="CAL4059440.1"/>
    </source>
</evidence>
<accession>A0AAV2PIH7</accession>
<dbReference type="InterPro" id="IPR032073">
    <property type="entry name" value="FNDC5_C"/>
</dbReference>
<dbReference type="AlphaFoldDB" id="A0AAV2PIH7"/>
<feature type="non-terminal residue" evidence="4">
    <location>
        <position position="146"/>
    </location>
</feature>
<reference evidence="4 5" key="1">
    <citation type="submission" date="2024-05" db="EMBL/GenBank/DDBJ databases">
        <authorList>
            <person name="Wallberg A."/>
        </authorList>
    </citation>
    <scope>NUCLEOTIDE SEQUENCE [LARGE SCALE GENOMIC DNA]</scope>
</reference>
<evidence type="ECO:0000256" key="2">
    <source>
        <dbReference type="SAM" id="Phobius"/>
    </source>
</evidence>
<evidence type="ECO:0000256" key="1">
    <source>
        <dbReference type="SAM" id="MobiDB-lite"/>
    </source>
</evidence>
<gene>
    <name evidence="4" type="ORF">MNOR_LOCUS562</name>
</gene>
<keyword evidence="5" id="KW-1185">Reference proteome</keyword>
<comment type="caution">
    <text evidence="4">The sequence shown here is derived from an EMBL/GenBank/DDBJ whole genome shotgun (WGS) entry which is preliminary data.</text>
</comment>
<organism evidence="4 5">
    <name type="scientific">Meganyctiphanes norvegica</name>
    <name type="common">Northern krill</name>
    <name type="synonym">Thysanopoda norvegica</name>
    <dbReference type="NCBI Taxonomy" id="48144"/>
    <lineage>
        <taxon>Eukaryota</taxon>
        <taxon>Metazoa</taxon>
        <taxon>Ecdysozoa</taxon>
        <taxon>Arthropoda</taxon>
        <taxon>Crustacea</taxon>
        <taxon>Multicrustacea</taxon>
        <taxon>Malacostraca</taxon>
        <taxon>Eumalacostraca</taxon>
        <taxon>Eucarida</taxon>
        <taxon>Euphausiacea</taxon>
        <taxon>Euphausiidae</taxon>
        <taxon>Meganyctiphanes</taxon>
    </lineage>
</organism>
<feature type="compositionally biased region" description="Polar residues" evidence="1">
    <location>
        <begin position="126"/>
        <end position="138"/>
    </location>
</feature>
<proteinExistence type="predicted"/>